<feature type="non-terminal residue" evidence="2">
    <location>
        <position position="1"/>
    </location>
</feature>
<evidence type="ECO:0000256" key="1">
    <source>
        <dbReference type="SAM" id="MobiDB-lite"/>
    </source>
</evidence>
<reference evidence="2 4" key="1">
    <citation type="journal article" date="2014" name="Nat. Genet.">
        <title>Genome and transcriptome of the porcine whipworm Trichuris suis.</title>
        <authorList>
            <person name="Jex A.R."/>
            <person name="Nejsum P."/>
            <person name="Schwarz E.M."/>
            <person name="Hu L."/>
            <person name="Young N.D."/>
            <person name="Hall R.S."/>
            <person name="Korhonen P.K."/>
            <person name="Liao S."/>
            <person name="Thamsborg S."/>
            <person name="Xia J."/>
            <person name="Xu P."/>
            <person name="Wang S."/>
            <person name="Scheerlinck J.P."/>
            <person name="Hofmann A."/>
            <person name="Sternberg P.W."/>
            <person name="Wang J."/>
            <person name="Gasser R.B."/>
        </authorList>
    </citation>
    <scope>NUCLEOTIDE SEQUENCE [LARGE SCALE GENOMIC DNA]</scope>
    <source>
        <strain evidence="3">DCEP-RM93F</strain>
        <strain evidence="2">DCEP-RM93M</strain>
    </source>
</reference>
<dbReference type="AlphaFoldDB" id="A0A085MKV4"/>
<dbReference type="EMBL" id="KL363186">
    <property type="protein sequence ID" value="KFD57850.1"/>
    <property type="molecule type" value="Genomic_DNA"/>
</dbReference>
<protein>
    <submittedName>
        <fullName evidence="2">Uncharacterized protein</fullName>
    </submittedName>
</protein>
<accession>A0A085MKV4</accession>
<gene>
    <name evidence="2" type="ORF">M513_01083</name>
    <name evidence="3" type="ORF">M514_01083</name>
</gene>
<organism evidence="2 4">
    <name type="scientific">Trichuris suis</name>
    <name type="common">pig whipworm</name>
    <dbReference type="NCBI Taxonomy" id="68888"/>
    <lineage>
        <taxon>Eukaryota</taxon>
        <taxon>Metazoa</taxon>
        <taxon>Ecdysozoa</taxon>
        <taxon>Nematoda</taxon>
        <taxon>Enoplea</taxon>
        <taxon>Dorylaimia</taxon>
        <taxon>Trichinellida</taxon>
        <taxon>Trichuridae</taxon>
        <taxon>Trichuris</taxon>
    </lineage>
</organism>
<keyword evidence="4" id="KW-1185">Reference proteome</keyword>
<evidence type="ECO:0000313" key="3">
    <source>
        <dbReference type="EMBL" id="KFD60014.1"/>
    </source>
</evidence>
<name>A0A085MKV4_9BILA</name>
<feature type="region of interest" description="Disordered" evidence="1">
    <location>
        <begin position="40"/>
        <end position="64"/>
    </location>
</feature>
<dbReference type="Proteomes" id="UP000030758">
    <property type="component" value="Unassembled WGS sequence"/>
</dbReference>
<proteinExistence type="predicted"/>
<dbReference type="Proteomes" id="UP000030764">
    <property type="component" value="Unassembled WGS sequence"/>
</dbReference>
<evidence type="ECO:0000313" key="4">
    <source>
        <dbReference type="Proteomes" id="UP000030764"/>
    </source>
</evidence>
<sequence>CWALFVHTKKQRHLYKSRAKLLSVRASRLSKQFELQWQPNSRSSAVNTQFQKETFSTTDTQSTI</sequence>
<evidence type="ECO:0000313" key="2">
    <source>
        <dbReference type="EMBL" id="KFD57850.1"/>
    </source>
</evidence>
<dbReference type="EMBL" id="KL367703">
    <property type="protein sequence ID" value="KFD60014.1"/>
    <property type="molecule type" value="Genomic_DNA"/>
</dbReference>
<feature type="non-terminal residue" evidence="2">
    <location>
        <position position="64"/>
    </location>
</feature>